<name>A0A9P0PCM4_ACAOB</name>
<accession>A0A9P0PCM4</accession>
<dbReference type="AlphaFoldDB" id="A0A9P0PCM4"/>
<protein>
    <submittedName>
        <fullName evidence="1">Uncharacterized protein</fullName>
    </submittedName>
</protein>
<evidence type="ECO:0000313" key="1">
    <source>
        <dbReference type="EMBL" id="CAH1980208.1"/>
    </source>
</evidence>
<keyword evidence="2" id="KW-1185">Reference proteome</keyword>
<sequence length="65" mass="7489">MAKWHRDYQVFCEEEDAANPAGSLGQKHHISTLVLQVYHQNVRGLRTKLFKPKPGSQMVLKMQNP</sequence>
<organism evidence="1 2">
    <name type="scientific">Acanthoscelides obtectus</name>
    <name type="common">Bean weevil</name>
    <name type="synonym">Bruchus obtectus</name>
    <dbReference type="NCBI Taxonomy" id="200917"/>
    <lineage>
        <taxon>Eukaryota</taxon>
        <taxon>Metazoa</taxon>
        <taxon>Ecdysozoa</taxon>
        <taxon>Arthropoda</taxon>
        <taxon>Hexapoda</taxon>
        <taxon>Insecta</taxon>
        <taxon>Pterygota</taxon>
        <taxon>Neoptera</taxon>
        <taxon>Endopterygota</taxon>
        <taxon>Coleoptera</taxon>
        <taxon>Polyphaga</taxon>
        <taxon>Cucujiformia</taxon>
        <taxon>Chrysomeloidea</taxon>
        <taxon>Chrysomelidae</taxon>
        <taxon>Bruchinae</taxon>
        <taxon>Bruchini</taxon>
        <taxon>Acanthoscelides</taxon>
    </lineage>
</organism>
<reference evidence="1" key="1">
    <citation type="submission" date="2022-03" db="EMBL/GenBank/DDBJ databases">
        <authorList>
            <person name="Sayadi A."/>
        </authorList>
    </citation>
    <scope>NUCLEOTIDE SEQUENCE</scope>
</reference>
<comment type="caution">
    <text evidence="1">The sequence shown here is derived from an EMBL/GenBank/DDBJ whole genome shotgun (WGS) entry which is preliminary data.</text>
</comment>
<gene>
    <name evidence="1" type="ORF">ACAOBT_LOCUS13859</name>
</gene>
<proteinExistence type="predicted"/>
<dbReference type="EMBL" id="CAKOFQ010006892">
    <property type="protein sequence ID" value="CAH1980208.1"/>
    <property type="molecule type" value="Genomic_DNA"/>
</dbReference>
<dbReference type="Proteomes" id="UP001152888">
    <property type="component" value="Unassembled WGS sequence"/>
</dbReference>
<evidence type="ECO:0000313" key="2">
    <source>
        <dbReference type="Proteomes" id="UP001152888"/>
    </source>
</evidence>